<dbReference type="PANTHER" id="PTHR43080">
    <property type="entry name" value="CBS DOMAIN-CONTAINING PROTEIN CBSX3, MITOCHONDRIAL"/>
    <property type="match status" value="1"/>
</dbReference>
<dbReference type="InterPro" id="IPR046342">
    <property type="entry name" value="CBS_dom_sf"/>
</dbReference>
<evidence type="ECO:0000256" key="1">
    <source>
        <dbReference type="ARBA" id="ARBA00023122"/>
    </source>
</evidence>
<dbReference type="Pfam" id="PF08279">
    <property type="entry name" value="HTH_11"/>
    <property type="match status" value="1"/>
</dbReference>
<evidence type="ECO:0000259" key="3">
    <source>
        <dbReference type="PROSITE" id="PS51371"/>
    </source>
</evidence>
<dbReference type="PROSITE" id="PS51371">
    <property type="entry name" value="CBS"/>
    <property type="match status" value="2"/>
</dbReference>
<protein>
    <submittedName>
        <fullName evidence="4">CBS domain-containing protein</fullName>
    </submittedName>
</protein>
<gene>
    <name evidence="4" type="ORF">CYJ57_05015</name>
</gene>
<dbReference type="Gene3D" id="3.10.580.10">
    <property type="entry name" value="CBS-domain"/>
    <property type="match status" value="1"/>
</dbReference>
<dbReference type="InterPro" id="IPR051257">
    <property type="entry name" value="Diverse_CBS-Domain"/>
</dbReference>
<accession>A0A2I1JZ48</accession>
<dbReference type="PIRSF" id="PIRSF026546">
    <property type="entry name" value="UCP026546_CBS_YqzB"/>
    <property type="match status" value="1"/>
</dbReference>
<evidence type="ECO:0000313" key="4">
    <source>
        <dbReference type="EMBL" id="PKY88671.1"/>
    </source>
</evidence>
<dbReference type="InterPro" id="IPR013196">
    <property type="entry name" value="HTH_11"/>
</dbReference>
<sequence length="204" mass="22451">MQLSQRQERIIQIVKEQEPITGDLIAEAIGLTKSTLRSDFAILTKTGILDAKPKVGYIYRGMNTPSFLKDTLSQTKVQEIMSQPVVVHPDMTIQDAVVELFMHDSGSLYVCENGETRLMGVVSRKDLLQGLAMGQSPDTLIALIMTRMPNIVTILGDQTVMQAAQLIVRHEVDSLPVLDADESVLGKISKTNIVNLVVEMTGED</sequence>
<evidence type="ECO:0000313" key="5">
    <source>
        <dbReference type="Proteomes" id="UP000234384"/>
    </source>
</evidence>
<comment type="caution">
    <text evidence="4">The sequence shown here is derived from an EMBL/GenBank/DDBJ whole genome shotgun (WGS) entry which is preliminary data.</text>
</comment>
<name>A0A2I1JZ48_9LACT</name>
<dbReference type="InterPro" id="IPR016842">
    <property type="entry name" value="UCP026546_HTH-CBS"/>
</dbReference>
<dbReference type="Gene3D" id="1.10.10.10">
    <property type="entry name" value="Winged helix-like DNA-binding domain superfamily/Winged helix DNA-binding domain"/>
    <property type="match status" value="1"/>
</dbReference>
<keyword evidence="1 2" id="KW-0129">CBS domain</keyword>
<dbReference type="SUPFAM" id="SSF46785">
    <property type="entry name" value="Winged helix' DNA-binding domain"/>
    <property type="match status" value="1"/>
</dbReference>
<dbReference type="InterPro" id="IPR036388">
    <property type="entry name" value="WH-like_DNA-bd_sf"/>
</dbReference>
<dbReference type="OrthoDB" id="9793615at2"/>
<feature type="domain" description="CBS" evidence="3">
    <location>
        <begin position="80"/>
        <end position="139"/>
    </location>
</feature>
<dbReference type="RefSeq" id="WP_006702091.1">
    <property type="nucleotide sequence ID" value="NZ_PKHE01000011.1"/>
</dbReference>
<organism evidence="4 5">
    <name type="scientific">Falseniella ignava</name>
    <dbReference type="NCBI Taxonomy" id="137730"/>
    <lineage>
        <taxon>Bacteria</taxon>
        <taxon>Bacillati</taxon>
        <taxon>Bacillota</taxon>
        <taxon>Bacilli</taxon>
        <taxon>Lactobacillales</taxon>
        <taxon>Aerococcaceae</taxon>
        <taxon>Falseniella</taxon>
    </lineage>
</organism>
<dbReference type="CDD" id="cd04617">
    <property type="entry name" value="CBS_pair_CcpN"/>
    <property type="match status" value="1"/>
</dbReference>
<proteinExistence type="predicted"/>
<dbReference type="SUPFAM" id="SSF54631">
    <property type="entry name" value="CBS-domain pair"/>
    <property type="match status" value="1"/>
</dbReference>
<dbReference type="SMART" id="SM00116">
    <property type="entry name" value="CBS"/>
    <property type="match status" value="2"/>
</dbReference>
<feature type="domain" description="CBS" evidence="3">
    <location>
        <begin position="145"/>
        <end position="204"/>
    </location>
</feature>
<reference evidence="4 5" key="1">
    <citation type="submission" date="2017-12" db="EMBL/GenBank/DDBJ databases">
        <title>Phylogenetic diversity of female urinary microbiome.</title>
        <authorList>
            <person name="Thomas-White K."/>
            <person name="Wolfe A.J."/>
        </authorList>
    </citation>
    <scope>NUCLEOTIDE SEQUENCE [LARGE SCALE GENOMIC DNA]</scope>
    <source>
        <strain evidence="4 5">UMB0898</strain>
    </source>
</reference>
<dbReference type="PANTHER" id="PTHR43080:SF2">
    <property type="entry name" value="CBS DOMAIN-CONTAINING PROTEIN"/>
    <property type="match status" value="1"/>
</dbReference>
<dbReference type="AlphaFoldDB" id="A0A2I1JZ48"/>
<dbReference type="EMBL" id="PKHE01000011">
    <property type="protein sequence ID" value="PKY88671.1"/>
    <property type="molecule type" value="Genomic_DNA"/>
</dbReference>
<evidence type="ECO:0000256" key="2">
    <source>
        <dbReference type="PROSITE-ProRule" id="PRU00703"/>
    </source>
</evidence>
<dbReference type="InterPro" id="IPR000644">
    <property type="entry name" value="CBS_dom"/>
</dbReference>
<dbReference type="InterPro" id="IPR036390">
    <property type="entry name" value="WH_DNA-bd_sf"/>
</dbReference>
<dbReference type="Proteomes" id="UP000234384">
    <property type="component" value="Unassembled WGS sequence"/>
</dbReference>
<dbReference type="Pfam" id="PF00571">
    <property type="entry name" value="CBS"/>
    <property type="match status" value="2"/>
</dbReference>